<protein>
    <submittedName>
        <fullName evidence="3">CPBP family intramembrane metalloprotease</fullName>
    </submittedName>
</protein>
<evidence type="ECO:0000259" key="2">
    <source>
        <dbReference type="Pfam" id="PF02517"/>
    </source>
</evidence>
<dbReference type="PANTHER" id="PTHR35797:SF1">
    <property type="entry name" value="PROTEASE"/>
    <property type="match status" value="1"/>
</dbReference>
<proteinExistence type="predicted"/>
<dbReference type="EMBL" id="CP046172">
    <property type="protein sequence ID" value="QIS11144.1"/>
    <property type="molecule type" value="Genomic_DNA"/>
</dbReference>
<keyword evidence="1" id="KW-0812">Transmembrane</keyword>
<sequence length="304" mass="33391">MGNHGFAGFMRRHDLLCFFGLTYGVSWLLWIPYVLSGNGLGIWSVHFPRILGDEELGGLLPGAYLGPLGSAFLITSMTEGRTGLRRWRARLTRWRVGCRWYALALAGVPAILVAGTLVLPGAVSGLRGTHVAAALFYSPLYLLMMLVQVLTTGVAEEPGWRDFALPRLQQRRGPLTGTLVLGVLWSGWHLPLFVTDWALRRNDLPTIAVFTVVGIELSILITWVFNHTRESLPVAVLIHTSNNNLLSVVWPEIFPDLDRSRDILLASAIGYGAVAIVVLLTTRGRLGYPSPHTADTMVRAHPPG</sequence>
<keyword evidence="1" id="KW-1133">Transmembrane helix</keyword>
<reference evidence="3 4" key="1">
    <citation type="journal article" date="2019" name="ACS Chem. Biol.">
        <title>Identification and Mobilization of a Cryptic Antibiotic Biosynthesis Gene Locus from a Human-Pathogenic Nocardia Isolate.</title>
        <authorList>
            <person name="Herisse M."/>
            <person name="Ishida K."/>
            <person name="Porter J.L."/>
            <person name="Howden B."/>
            <person name="Hertweck C."/>
            <person name="Stinear T.P."/>
            <person name="Pidot S.J."/>
        </authorList>
    </citation>
    <scope>NUCLEOTIDE SEQUENCE [LARGE SCALE GENOMIC DNA]</scope>
    <source>
        <strain evidence="3 4">AUSMDU00012717</strain>
    </source>
</reference>
<keyword evidence="4" id="KW-1185">Reference proteome</keyword>
<name>A0A6G9YD99_9NOCA</name>
<dbReference type="InterPro" id="IPR003675">
    <property type="entry name" value="Rce1/LyrA-like_dom"/>
</dbReference>
<accession>A0A6G9YD99</accession>
<feature type="transmembrane region" description="Helical" evidence="1">
    <location>
        <begin position="15"/>
        <end position="36"/>
    </location>
</feature>
<gene>
    <name evidence="3" type="ORF">F5544_16325</name>
</gene>
<evidence type="ECO:0000313" key="3">
    <source>
        <dbReference type="EMBL" id="QIS11144.1"/>
    </source>
</evidence>
<feature type="transmembrane region" description="Helical" evidence="1">
    <location>
        <begin position="131"/>
        <end position="154"/>
    </location>
</feature>
<feature type="transmembrane region" description="Helical" evidence="1">
    <location>
        <begin position="206"/>
        <end position="225"/>
    </location>
</feature>
<evidence type="ECO:0000313" key="4">
    <source>
        <dbReference type="Proteomes" id="UP000503540"/>
    </source>
</evidence>
<dbReference type="Proteomes" id="UP000503540">
    <property type="component" value="Chromosome"/>
</dbReference>
<dbReference type="PANTHER" id="PTHR35797">
    <property type="entry name" value="PROTEASE-RELATED"/>
    <property type="match status" value="1"/>
</dbReference>
<dbReference type="GO" id="GO:0006508">
    <property type="term" value="P:proteolysis"/>
    <property type="evidence" value="ECO:0007669"/>
    <property type="project" value="UniProtKB-KW"/>
</dbReference>
<feature type="transmembrane region" description="Helical" evidence="1">
    <location>
        <begin position="98"/>
        <end position="119"/>
    </location>
</feature>
<feature type="transmembrane region" description="Helical" evidence="1">
    <location>
        <begin position="175"/>
        <end position="194"/>
    </location>
</feature>
<dbReference type="GO" id="GO:0008237">
    <property type="term" value="F:metallopeptidase activity"/>
    <property type="evidence" value="ECO:0007669"/>
    <property type="project" value="UniProtKB-KW"/>
</dbReference>
<evidence type="ECO:0000256" key="1">
    <source>
        <dbReference type="SAM" id="Phobius"/>
    </source>
</evidence>
<keyword evidence="3" id="KW-0645">Protease</keyword>
<dbReference type="RefSeq" id="WP_167474001.1">
    <property type="nucleotide sequence ID" value="NZ_CP046172.1"/>
</dbReference>
<feature type="domain" description="CAAX prenyl protease 2/Lysostaphin resistance protein A-like" evidence="2">
    <location>
        <begin position="140"/>
        <end position="243"/>
    </location>
</feature>
<keyword evidence="3" id="KW-0378">Hydrolase</keyword>
<feature type="transmembrane region" description="Helical" evidence="1">
    <location>
        <begin position="263"/>
        <end position="282"/>
    </location>
</feature>
<dbReference type="Pfam" id="PF02517">
    <property type="entry name" value="Rce1-like"/>
    <property type="match status" value="1"/>
</dbReference>
<dbReference type="KEGG" id="nah:F5544_16325"/>
<dbReference type="InterPro" id="IPR042150">
    <property type="entry name" value="MmRce1-like"/>
</dbReference>
<keyword evidence="3" id="KW-0482">Metalloprotease</keyword>
<feature type="transmembrane region" description="Helical" evidence="1">
    <location>
        <begin position="56"/>
        <end position="77"/>
    </location>
</feature>
<dbReference type="AlphaFoldDB" id="A0A6G9YD99"/>
<dbReference type="GO" id="GO:0004175">
    <property type="term" value="F:endopeptidase activity"/>
    <property type="evidence" value="ECO:0007669"/>
    <property type="project" value="UniProtKB-ARBA"/>
</dbReference>
<dbReference type="GO" id="GO:0080120">
    <property type="term" value="P:CAAX-box protein maturation"/>
    <property type="evidence" value="ECO:0007669"/>
    <property type="project" value="UniProtKB-ARBA"/>
</dbReference>
<organism evidence="3 4">
    <name type="scientific">Nocardia arthritidis</name>
    <dbReference type="NCBI Taxonomy" id="228602"/>
    <lineage>
        <taxon>Bacteria</taxon>
        <taxon>Bacillati</taxon>
        <taxon>Actinomycetota</taxon>
        <taxon>Actinomycetes</taxon>
        <taxon>Mycobacteriales</taxon>
        <taxon>Nocardiaceae</taxon>
        <taxon>Nocardia</taxon>
    </lineage>
</organism>
<keyword evidence="1" id="KW-0472">Membrane</keyword>